<protein>
    <submittedName>
        <fullName evidence="2">Pilus assembly protein</fullName>
    </submittedName>
</protein>
<evidence type="ECO:0000256" key="1">
    <source>
        <dbReference type="SAM" id="Phobius"/>
    </source>
</evidence>
<evidence type="ECO:0000313" key="3">
    <source>
        <dbReference type="Proteomes" id="UP001387100"/>
    </source>
</evidence>
<evidence type="ECO:0000313" key="2">
    <source>
        <dbReference type="EMBL" id="MEJ5946194.1"/>
    </source>
</evidence>
<proteinExistence type="predicted"/>
<keyword evidence="1" id="KW-0812">Transmembrane</keyword>
<keyword evidence="1" id="KW-0472">Membrane</keyword>
<sequence>MSGRPSARGSRAGRAGWLLRRVRDVVGAGQERGSAVVEFVVLGTLLLVPVVYLVLCVSRLQAASFAVEGAAREAARVVAGPGGAAASAADADAVVSLALADQGFDREAARLQVRCEATPCASPDALVEATVTLDVVLPGVPALVAGVVPASVEVRASGSASGDRFAVSG</sequence>
<feature type="transmembrane region" description="Helical" evidence="1">
    <location>
        <begin position="35"/>
        <end position="55"/>
    </location>
</feature>
<keyword evidence="1" id="KW-1133">Transmembrane helix</keyword>
<dbReference type="Proteomes" id="UP001387100">
    <property type="component" value="Unassembled WGS sequence"/>
</dbReference>
<name>A0ABU8RM67_9ACTN</name>
<keyword evidence="3" id="KW-1185">Reference proteome</keyword>
<comment type="caution">
    <text evidence="2">The sequence shown here is derived from an EMBL/GenBank/DDBJ whole genome shotgun (WGS) entry which is preliminary data.</text>
</comment>
<organism evidence="2 3">
    <name type="scientific">Pseudokineococcus basanitobsidens</name>
    <dbReference type="NCBI Taxonomy" id="1926649"/>
    <lineage>
        <taxon>Bacteria</taxon>
        <taxon>Bacillati</taxon>
        <taxon>Actinomycetota</taxon>
        <taxon>Actinomycetes</taxon>
        <taxon>Kineosporiales</taxon>
        <taxon>Kineosporiaceae</taxon>
        <taxon>Pseudokineococcus</taxon>
    </lineage>
</organism>
<gene>
    <name evidence="2" type="ORF">WDZ17_12920</name>
</gene>
<dbReference type="RefSeq" id="WP_339575576.1">
    <property type="nucleotide sequence ID" value="NZ_JBBIAA010000017.1"/>
</dbReference>
<reference evidence="2 3" key="1">
    <citation type="journal article" date="2017" name="Int. J. Syst. Evol. Microbiol.">
        <title>Pseudokineococcus basanitobsidens sp. nov., isolated from volcanic rock.</title>
        <authorList>
            <person name="Lee D.W."/>
            <person name="Park M.Y."/>
            <person name="Kim J.J."/>
            <person name="Kim B.S."/>
        </authorList>
    </citation>
    <scope>NUCLEOTIDE SEQUENCE [LARGE SCALE GENOMIC DNA]</scope>
    <source>
        <strain evidence="2 3">DSM 103726</strain>
    </source>
</reference>
<accession>A0ABU8RM67</accession>
<dbReference type="EMBL" id="JBBIAA010000017">
    <property type="protein sequence ID" value="MEJ5946194.1"/>
    <property type="molecule type" value="Genomic_DNA"/>
</dbReference>